<dbReference type="Pfam" id="PF14289">
    <property type="entry name" value="DUF4369"/>
    <property type="match status" value="1"/>
</dbReference>
<evidence type="ECO:0000313" key="3">
    <source>
        <dbReference type="EMBL" id="QNR84107.1"/>
    </source>
</evidence>
<keyword evidence="1" id="KW-0732">Signal</keyword>
<name>A0ABX6TFL9_9SPHI</name>
<evidence type="ECO:0000256" key="1">
    <source>
        <dbReference type="SAM" id="SignalP"/>
    </source>
</evidence>
<dbReference type="SUPFAM" id="SSF52833">
    <property type="entry name" value="Thioredoxin-like"/>
    <property type="match status" value="1"/>
</dbReference>
<feature type="chain" id="PRO_5045265529" evidence="1">
    <location>
        <begin position="21"/>
        <end position="393"/>
    </location>
</feature>
<dbReference type="RefSeq" id="WP_190326974.1">
    <property type="nucleotide sequence ID" value="NZ_CP061171.1"/>
</dbReference>
<dbReference type="Gene3D" id="3.40.30.10">
    <property type="entry name" value="Glutaredoxin"/>
    <property type="match status" value="1"/>
</dbReference>
<feature type="domain" description="DUF4369" evidence="2">
    <location>
        <begin position="28"/>
        <end position="128"/>
    </location>
</feature>
<dbReference type="Proteomes" id="UP000516439">
    <property type="component" value="Chromosome"/>
</dbReference>
<gene>
    <name evidence="3" type="ORF">H9N25_19660</name>
</gene>
<evidence type="ECO:0000259" key="2">
    <source>
        <dbReference type="Pfam" id="PF14289"/>
    </source>
</evidence>
<protein>
    <submittedName>
        <fullName evidence="3">DUF4369 domain-containing protein</fullName>
    </submittedName>
</protein>
<sequence>MKRYISLLFLFFLFTGITSAQEKKAPNFILKGTFSGKHAHAIFLSYKDDHGKNIEHKAYLSNGAFTFRGFISSPVYAFVRSDKKIVPNSPDVSNAVEIFLSPGNMTISLMENDFANAVLMGSPMQDEWIKLLTLYRPVNKIKDSLYKASFAISRGGNTPKNHVAVMALGAKIDKCNLQIDQIDYSYIGSHTNSYLSAYLLSNSMQMDMRLDSIEMFYNLFSQPVKKSVEGKAISKIILNRKAAMVGSVGRMPLGTNLDGSRFNPQTFKIDNYLLIYFWAGWANDNVYLKSVYNKYQSKGLKILAVSTEPFKKMWRDSVKKERIGMWQNIFSDPVANLDTFYNIRQMAPSLVLLVDKNRRIIGRYRGVNKLYKMDYNEEPLGLLDKKLATLISR</sequence>
<reference evidence="3 4" key="1">
    <citation type="submission" date="2020-09" db="EMBL/GenBank/DDBJ databases">
        <title>Pedobacter sp. SW-16 isolated from soil near Yeocheon.</title>
        <authorList>
            <person name="Im H.S."/>
            <person name="Joung Y."/>
            <person name="Lee S.-S."/>
        </authorList>
    </citation>
    <scope>NUCLEOTIDE SEQUENCE [LARGE SCALE GENOMIC DNA]</scope>
    <source>
        <strain evidence="3 4">SW-16</strain>
    </source>
</reference>
<evidence type="ECO:0000313" key="4">
    <source>
        <dbReference type="Proteomes" id="UP000516439"/>
    </source>
</evidence>
<accession>A0ABX6TFL9</accession>
<dbReference type="EMBL" id="CP061171">
    <property type="protein sequence ID" value="QNR84107.1"/>
    <property type="molecule type" value="Genomic_DNA"/>
</dbReference>
<feature type="signal peptide" evidence="1">
    <location>
        <begin position="1"/>
        <end position="20"/>
    </location>
</feature>
<dbReference type="InterPro" id="IPR025380">
    <property type="entry name" value="DUF4369"/>
</dbReference>
<proteinExistence type="predicted"/>
<dbReference type="InterPro" id="IPR036249">
    <property type="entry name" value="Thioredoxin-like_sf"/>
</dbReference>
<organism evidence="3 4">
    <name type="scientific">Pedobacter riviphilus</name>
    <dbReference type="NCBI Taxonomy" id="2766984"/>
    <lineage>
        <taxon>Bacteria</taxon>
        <taxon>Pseudomonadati</taxon>
        <taxon>Bacteroidota</taxon>
        <taxon>Sphingobacteriia</taxon>
        <taxon>Sphingobacteriales</taxon>
        <taxon>Sphingobacteriaceae</taxon>
        <taxon>Pedobacter</taxon>
    </lineage>
</organism>
<keyword evidence="4" id="KW-1185">Reference proteome</keyword>